<dbReference type="OrthoDB" id="5763254at2"/>
<name>A0A495V576_9GAMM</name>
<feature type="compositionally biased region" description="Pro residues" evidence="1">
    <location>
        <begin position="409"/>
        <end position="430"/>
    </location>
</feature>
<feature type="signal peptide" evidence="2">
    <location>
        <begin position="1"/>
        <end position="23"/>
    </location>
</feature>
<keyword evidence="4" id="KW-1185">Reference proteome</keyword>
<keyword evidence="2" id="KW-0732">Signal</keyword>
<dbReference type="RefSeq" id="WP_120796883.1">
    <property type="nucleotide sequence ID" value="NZ_RBXL01000001.1"/>
</dbReference>
<feature type="chain" id="PRO_5019840165" evidence="2">
    <location>
        <begin position="24"/>
        <end position="512"/>
    </location>
</feature>
<feature type="region of interest" description="Disordered" evidence="1">
    <location>
        <begin position="404"/>
        <end position="432"/>
    </location>
</feature>
<evidence type="ECO:0000256" key="1">
    <source>
        <dbReference type="SAM" id="MobiDB-lite"/>
    </source>
</evidence>
<comment type="caution">
    <text evidence="3">The sequence shown here is derived from an EMBL/GenBank/DDBJ whole genome shotgun (WGS) entry which is preliminary data.</text>
</comment>
<dbReference type="AlphaFoldDB" id="A0A495V576"/>
<sequence length="512" mass="53959">MTRQKTTKLALAIGALMGGAAMAPTASAVHLTTDGLGEALIVPYYTVRDGYNTLFNITNTSAESVVVKVRFHEAYNSRDILDFNIVLSPEDVWTGYVTDGAAGPVLMTGDNSCTVPAIPATGAPLSNGVIAYTDTAATGGVDAEDGGPTDVNRLKEGYVEFLMMGSGDPATSILAADAVHINGVPRNCARIRTAFGPGNADFTGGSLADIRGVNGFPNYTASPLKGVWSLVNGGIGVVTAGGEMTTLANFYDPTLQPVSPMMTLQVPPGPRPGFPEVAFADSYHQPSLSSANTVGSYVDIDGIQVIDPTDATGADAVSFAMLRDTLANLWTRLDSTGSTWNTATDWVVTFPTKRYYVDNDPTVVYAGRFAERTGLPAGLAPFTEDFSETIPGASCDPVSWTIWDREEFTPPPPPPSEDPVFSPSPTPQPLDGPAICEEVNVISFGATGDTSMVLGSEMMYNVADLPGPNGWMRLTFENDALPVTGFAIVNRTLPGVGDSVAYPHSYTRPELD</sequence>
<gene>
    <name evidence="3" type="ORF">BDD21_1826</name>
</gene>
<accession>A0A495V576</accession>
<evidence type="ECO:0000313" key="4">
    <source>
        <dbReference type="Proteomes" id="UP000274556"/>
    </source>
</evidence>
<evidence type="ECO:0000256" key="2">
    <source>
        <dbReference type="SAM" id="SignalP"/>
    </source>
</evidence>
<dbReference type="Proteomes" id="UP000274556">
    <property type="component" value="Unassembled WGS sequence"/>
</dbReference>
<proteinExistence type="predicted"/>
<protein>
    <submittedName>
        <fullName evidence="3">Uncharacterized protein</fullName>
    </submittedName>
</protein>
<evidence type="ECO:0000313" key="3">
    <source>
        <dbReference type="EMBL" id="RKT44444.1"/>
    </source>
</evidence>
<organism evidence="3 4">
    <name type="scientific">Thiocapsa rosea</name>
    <dbReference type="NCBI Taxonomy" id="69360"/>
    <lineage>
        <taxon>Bacteria</taxon>
        <taxon>Pseudomonadati</taxon>
        <taxon>Pseudomonadota</taxon>
        <taxon>Gammaproteobacteria</taxon>
        <taxon>Chromatiales</taxon>
        <taxon>Chromatiaceae</taxon>
        <taxon>Thiocapsa</taxon>
    </lineage>
</organism>
<dbReference type="EMBL" id="RBXL01000001">
    <property type="protein sequence ID" value="RKT44444.1"/>
    <property type="molecule type" value="Genomic_DNA"/>
</dbReference>
<reference evidence="3 4" key="1">
    <citation type="submission" date="2018-10" db="EMBL/GenBank/DDBJ databases">
        <title>Genomic Encyclopedia of Archaeal and Bacterial Type Strains, Phase II (KMG-II): from individual species to whole genera.</title>
        <authorList>
            <person name="Goeker M."/>
        </authorList>
    </citation>
    <scope>NUCLEOTIDE SEQUENCE [LARGE SCALE GENOMIC DNA]</scope>
    <source>
        <strain evidence="3 4">DSM 235</strain>
    </source>
</reference>